<keyword evidence="4" id="KW-1185">Reference proteome</keyword>
<evidence type="ECO:0000259" key="2">
    <source>
        <dbReference type="Pfam" id="PF08327"/>
    </source>
</evidence>
<dbReference type="CDD" id="cd08899">
    <property type="entry name" value="SRPBCC_CalC_Aha1-like_6"/>
    <property type="match status" value="1"/>
</dbReference>
<dbReference type="Gene3D" id="3.30.530.20">
    <property type="match status" value="1"/>
</dbReference>
<dbReference type="Proteomes" id="UP001565927">
    <property type="component" value="Unassembled WGS sequence"/>
</dbReference>
<gene>
    <name evidence="3" type="ORF">AB2L27_01150</name>
</gene>
<dbReference type="InterPro" id="IPR013538">
    <property type="entry name" value="ASHA1/2-like_C"/>
</dbReference>
<reference evidence="3 4" key="1">
    <citation type="submission" date="2024-07" db="EMBL/GenBank/DDBJ databases">
        <authorList>
            <person name="Thanompreechachai J."/>
            <person name="Duangmal K."/>
        </authorList>
    </citation>
    <scope>NUCLEOTIDE SEQUENCE [LARGE SCALE GENOMIC DNA]</scope>
    <source>
        <strain evidence="3 4">LSe6-4</strain>
    </source>
</reference>
<accession>A0ABV4GVN0</accession>
<comment type="similarity">
    <text evidence="1">Belongs to the AHA1 family.</text>
</comment>
<organism evidence="3 4">
    <name type="scientific">Kineococcus halophytocola</name>
    <dbReference type="NCBI Taxonomy" id="3234027"/>
    <lineage>
        <taxon>Bacteria</taxon>
        <taxon>Bacillati</taxon>
        <taxon>Actinomycetota</taxon>
        <taxon>Actinomycetes</taxon>
        <taxon>Kineosporiales</taxon>
        <taxon>Kineosporiaceae</taxon>
        <taxon>Kineococcus</taxon>
    </lineage>
</organism>
<evidence type="ECO:0000313" key="4">
    <source>
        <dbReference type="Proteomes" id="UP001565927"/>
    </source>
</evidence>
<comment type="caution">
    <text evidence="3">The sequence shown here is derived from an EMBL/GenBank/DDBJ whole genome shotgun (WGS) entry which is preliminary data.</text>
</comment>
<name>A0ABV4GVN0_9ACTN</name>
<dbReference type="RefSeq" id="WP_370439614.1">
    <property type="nucleotide sequence ID" value="NZ_JBGFTU010000001.1"/>
</dbReference>
<dbReference type="InterPro" id="IPR023393">
    <property type="entry name" value="START-like_dom_sf"/>
</dbReference>
<evidence type="ECO:0000313" key="3">
    <source>
        <dbReference type="EMBL" id="MEZ0163365.1"/>
    </source>
</evidence>
<proteinExistence type="inferred from homology"/>
<protein>
    <submittedName>
        <fullName evidence="3">SRPBCC family protein</fullName>
    </submittedName>
</protein>
<sequence length="178" mass="19891">MDLLGDAVLHGGDRATLRLAREYPHSVATLWTALTDPALTRLWWAELRADLRPGGDFSLEWLSGPPEDLEWWPGRITAFDPPRLLEHTNSEHGLLRWELEPLDAGALRARTRLRLTNDLDGEDEWVPMSLAAWHLHLDQLAVALEGGSVDWSAWGTATNLRLRELRAAYAAHLPGLGG</sequence>
<feature type="domain" description="Activator of Hsp90 ATPase homologue 1/2-like C-terminal" evidence="2">
    <location>
        <begin position="26"/>
        <end position="145"/>
    </location>
</feature>
<dbReference type="EMBL" id="JBGFTU010000001">
    <property type="protein sequence ID" value="MEZ0163365.1"/>
    <property type="molecule type" value="Genomic_DNA"/>
</dbReference>
<evidence type="ECO:0000256" key="1">
    <source>
        <dbReference type="ARBA" id="ARBA00006817"/>
    </source>
</evidence>
<dbReference type="Pfam" id="PF08327">
    <property type="entry name" value="AHSA1"/>
    <property type="match status" value="1"/>
</dbReference>
<dbReference type="SUPFAM" id="SSF55961">
    <property type="entry name" value="Bet v1-like"/>
    <property type="match status" value="1"/>
</dbReference>